<dbReference type="ExpressionAtlas" id="A0A1D6EBE1">
    <property type="expression patterns" value="baseline"/>
</dbReference>
<dbReference type="eggNOG" id="ENOG502R85I">
    <property type="taxonomic scope" value="Eukaryota"/>
</dbReference>
<dbReference type="AlphaFoldDB" id="A0A1D6EBE1"/>
<accession>A0A1D6EBE1</accession>
<organism evidence="2">
    <name type="scientific">Zea mays</name>
    <name type="common">Maize</name>
    <dbReference type="NCBI Taxonomy" id="4577"/>
    <lineage>
        <taxon>Eukaryota</taxon>
        <taxon>Viridiplantae</taxon>
        <taxon>Streptophyta</taxon>
        <taxon>Embryophyta</taxon>
        <taxon>Tracheophyta</taxon>
        <taxon>Spermatophyta</taxon>
        <taxon>Magnoliopsida</taxon>
        <taxon>Liliopsida</taxon>
        <taxon>Poales</taxon>
        <taxon>Poaceae</taxon>
        <taxon>PACMAD clade</taxon>
        <taxon>Panicoideae</taxon>
        <taxon>Andropogonodae</taxon>
        <taxon>Andropogoneae</taxon>
        <taxon>Tripsacinae</taxon>
        <taxon>Zea</taxon>
    </lineage>
</organism>
<feature type="compositionally biased region" description="Low complexity" evidence="1">
    <location>
        <begin position="71"/>
        <end position="81"/>
    </location>
</feature>
<dbReference type="InterPro" id="IPR012438">
    <property type="entry name" value="DUF1639"/>
</dbReference>
<dbReference type="PANTHER" id="PTHR33130:SF38">
    <property type="entry name" value="OS05G0551500 PROTEIN"/>
    <property type="match status" value="1"/>
</dbReference>
<gene>
    <name evidence="2" type="ORF">ZEAMMB73_Zm00001d003746</name>
</gene>
<dbReference type="OMA" id="GAGEATX"/>
<feature type="compositionally biased region" description="Low complexity" evidence="1">
    <location>
        <begin position="46"/>
        <end position="57"/>
    </location>
</feature>
<dbReference type="InParanoid" id="A0A1D6EBE1"/>
<evidence type="ECO:0000256" key="1">
    <source>
        <dbReference type="SAM" id="MobiDB-lite"/>
    </source>
</evidence>
<dbReference type="EMBL" id="CM007648">
    <property type="protein sequence ID" value="ONM17659.1"/>
    <property type="molecule type" value="Genomic_DNA"/>
</dbReference>
<dbReference type="STRING" id="4577.A0A1D6EBE1"/>
<dbReference type="FunCoup" id="A0A1D6EBE1">
    <property type="interactions" value="1"/>
</dbReference>
<feature type="region of interest" description="Disordered" evidence="1">
    <location>
        <begin position="46"/>
        <end position="96"/>
    </location>
</feature>
<dbReference type="Pfam" id="PF07797">
    <property type="entry name" value="DUF1639"/>
    <property type="match status" value="1"/>
</dbReference>
<proteinExistence type="predicted"/>
<dbReference type="PaxDb" id="4577-GRMZM2G313451_P01"/>
<evidence type="ECO:0000313" key="2">
    <source>
        <dbReference type="EMBL" id="ONM17659.1"/>
    </source>
</evidence>
<name>A0A1D6EBE1_MAIZE</name>
<reference evidence="2" key="1">
    <citation type="submission" date="2015-12" db="EMBL/GenBank/DDBJ databases">
        <title>Update maize B73 reference genome by single molecule sequencing technologies.</title>
        <authorList>
            <consortium name="Maize Genome Sequencing Project"/>
            <person name="Ware D."/>
        </authorList>
    </citation>
    <scope>NUCLEOTIDE SEQUENCE [LARGE SCALE GENOMIC DNA]</scope>
    <source>
        <tissue evidence="2">Seedling</tissue>
    </source>
</reference>
<sequence length="180" mass="19784">MAPASSSRAARDPLIFARFDLPAGWGCRKPLAFCREAQDTDNAPIASEPAATAASTEGVKDSDGTRSPTRAAAMVQQAPAAGEVAQEAPRKQWNLRERTSWRDYSNREDDLRARQARKLGSADAGGSRRLSLSVKLTRKAPRRPTNWSKTVQCKIEMLCPGSSLVHVTLDRYKVNEKGRF</sequence>
<protein>
    <submittedName>
        <fullName evidence="2">Uncharacterized protein</fullName>
    </submittedName>
</protein>
<dbReference type="PANTHER" id="PTHR33130">
    <property type="entry name" value="PUTATIVE (DUF1639)-RELATED"/>
    <property type="match status" value="1"/>
</dbReference>